<name>A0AAV4U7I8_CAEEX</name>
<evidence type="ECO:0000313" key="2">
    <source>
        <dbReference type="EMBL" id="GIY53768.1"/>
    </source>
</evidence>
<gene>
    <name evidence="2" type="ORF">CEXT_136921</name>
</gene>
<organism evidence="2 3">
    <name type="scientific">Caerostris extrusa</name>
    <name type="common">Bark spider</name>
    <name type="synonym">Caerostris bankana</name>
    <dbReference type="NCBI Taxonomy" id="172846"/>
    <lineage>
        <taxon>Eukaryota</taxon>
        <taxon>Metazoa</taxon>
        <taxon>Ecdysozoa</taxon>
        <taxon>Arthropoda</taxon>
        <taxon>Chelicerata</taxon>
        <taxon>Arachnida</taxon>
        <taxon>Araneae</taxon>
        <taxon>Araneomorphae</taxon>
        <taxon>Entelegynae</taxon>
        <taxon>Araneoidea</taxon>
        <taxon>Araneidae</taxon>
        <taxon>Caerostris</taxon>
    </lineage>
</organism>
<accession>A0AAV4U7I8</accession>
<dbReference type="Proteomes" id="UP001054945">
    <property type="component" value="Unassembled WGS sequence"/>
</dbReference>
<evidence type="ECO:0000256" key="1">
    <source>
        <dbReference type="SAM" id="MobiDB-lite"/>
    </source>
</evidence>
<feature type="region of interest" description="Disordered" evidence="1">
    <location>
        <begin position="153"/>
        <end position="173"/>
    </location>
</feature>
<dbReference type="AlphaFoldDB" id="A0AAV4U7I8"/>
<protein>
    <submittedName>
        <fullName evidence="2">Uncharacterized protein</fullName>
    </submittedName>
</protein>
<reference evidence="2 3" key="1">
    <citation type="submission" date="2021-06" db="EMBL/GenBank/DDBJ databases">
        <title>Caerostris extrusa draft genome.</title>
        <authorList>
            <person name="Kono N."/>
            <person name="Arakawa K."/>
        </authorList>
    </citation>
    <scope>NUCLEOTIDE SEQUENCE [LARGE SCALE GENOMIC DNA]</scope>
</reference>
<keyword evidence="3" id="KW-1185">Reference proteome</keyword>
<comment type="caution">
    <text evidence="2">The sequence shown here is derived from an EMBL/GenBank/DDBJ whole genome shotgun (WGS) entry which is preliminary data.</text>
</comment>
<evidence type="ECO:0000313" key="3">
    <source>
        <dbReference type="Proteomes" id="UP001054945"/>
    </source>
</evidence>
<proteinExistence type="predicted"/>
<sequence length="173" mass="20557">MICKCNEGEGEGLPLIHEHSKTPLRKIEAASHQRRKELQKQRAQAHTVAERKRALRWCLIPKWRYFAFLKIGWQNTHFRALSKRVSHSSDKIQRRSGRTFRTRKILEQISSKENLRKLKFLLKYDLQKQRRGGLPLIHEHSRLLCGKSKQHHIKGDWNSSEYRHTPLQKGKEP</sequence>
<feature type="compositionally biased region" description="Basic and acidic residues" evidence="1">
    <location>
        <begin position="161"/>
        <end position="173"/>
    </location>
</feature>
<dbReference type="EMBL" id="BPLR01012402">
    <property type="protein sequence ID" value="GIY53768.1"/>
    <property type="molecule type" value="Genomic_DNA"/>
</dbReference>